<evidence type="ECO:0000313" key="1">
    <source>
        <dbReference type="EMBL" id="ABO35258.1"/>
    </source>
</evidence>
<proteinExistence type="predicted"/>
<evidence type="ECO:0000313" key="2">
    <source>
        <dbReference type="Proteomes" id="UP000000253"/>
    </source>
</evidence>
<dbReference type="KEGG" id="mmq:MmarC5_0952"/>
<dbReference type="STRING" id="402880.MmarC5_0952"/>
<gene>
    <name evidence="1" type="ordered locus">MmarC5_0952</name>
</gene>
<reference evidence="1 2" key="1">
    <citation type="submission" date="2007-03" db="EMBL/GenBank/DDBJ databases">
        <title>Complete sequence of chromosome of Methanococcus maripaludis C5.</title>
        <authorList>
            <consortium name="US DOE Joint Genome Institute"/>
            <person name="Copeland A."/>
            <person name="Lucas S."/>
            <person name="Lapidus A."/>
            <person name="Barry K."/>
            <person name="Glavina del Rio T."/>
            <person name="Dalin E."/>
            <person name="Tice H."/>
            <person name="Pitluck S."/>
            <person name="Chertkov O."/>
            <person name="Brettin T."/>
            <person name="Bruce D."/>
            <person name="Han C."/>
            <person name="Detter J.C."/>
            <person name="Schmutz J."/>
            <person name="Larimer F."/>
            <person name="Land M."/>
            <person name="Hauser L."/>
            <person name="Kyrpides N."/>
            <person name="Mikhailova N."/>
            <person name="Sieprawska-Lupa M."/>
            <person name="Whitman W.B."/>
            <person name="Richardson P."/>
        </authorList>
    </citation>
    <scope>NUCLEOTIDE SEQUENCE [LARGE SCALE GENOMIC DNA]</scope>
    <source>
        <strain evidence="2">C5 / ATCC BAA-1333</strain>
    </source>
</reference>
<dbReference type="HOGENOM" id="CLU_157011_0_0_2"/>
<sequence length="133" mass="15665">MFFDKYILPIKEIFRYSQQNSKIALNRVKEIILYLHFSSGYLGGIMEYNIRYQDDEIEKKIQDLDENTLITAKSIVGENKCGDVLFRIILEGYRKKLQVHNTCEKRVESSLKESIIKEILVYGIPKPLWDLIC</sequence>
<dbReference type="EMBL" id="CP000609">
    <property type="protein sequence ID" value="ABO35258.1"/>
    <property type="molecule type" value="Genomic_DNA"/>
</dbReference>
<accession>A4FYH4</accession>
<dbReference type="eggNOG" id="arCOG09513">
    <property type="taxonomic scope" value="Archaea"/>
</dbReference>
<protein>
    <submittedName>
        <fullName evidence="1">Uncharacterized protein</fullName>
    </submittedName>
</protein>
<dbReference type="Proteomes" id="UP000000253">
    <property type="component" value="Chromosome"/>
</dbReference>
<name>A4FYH4_METM5</name>
<dbReference type="AlphaFoldDB" id="A4FYH4"/>
<organism evidence="1 2">
    <name type="scientific">Methanococcus maripaludis (strain C5 / ATCC BAA-1333)</name>
    <dbReference type="NCBI Taxonomy" id="402880"/>
    <lineage>
        <taxon>Archaea</taxon>
        <taxon>Methanobacteriati</taxon>
        <taxon>Methanobacteriota</taxon>
        <taxon>Methanomada group</taxon>
        <taxon>Methanococci</taxon>
        <taxon>Methanococcales</taxon>
        <taxon>Methanococcaceae</taxon>
        <taxon>Methanococcus</taxon>
    </lineage>
</organism>